<keyword evidence="2" id="KW-0808">Transferase</keyword>
<keyword evidence="3 7" id="KW-0547">Nucleotide-binding</keyword>
<feature type="binding site" evidence="7">
    <location>
        <begin position="154"/>
        <end position="155"/>
    </location>
    <ligand>
        <name>ATP</name>
        <dbReference type="ChEBI" id="CHEBI:30616"/>
    </ligand>
</feature>
<keyword evidence="4" id="KW-0418">Kinase</keyword>
<gene>
    <name evidence="11" type="ORF">SmJEL517_g00811</name>
</gene>
<dbReference type="OrthoDB" id="1738954at2759"/>
<feature type="compositionally biased region" description="Pro residues" evidence="9">
    <location>
        <begin position="467"/>
        <end position="477"/>
    </location>
</feature>
<protein>
    <recommendedName>
        <fullName evidence="10">Protein kinase domain-containing protein</fullName>
    </recommendedName>
</protein>
<dbReference type="Proteomes" id="UP000319731">
    <property type="component" value="Unassembled WGS sequence"/>
</dbReference>
<evidence type="ECO:0000256" key="1">
    <source>
        <dbReference type="ARBA" id="ARBA00022527"/>
    </source>
</evidence>
<dbReference type="SMART" id="SM00220">
    <property type="entry name" value="S_TKc"/>
    <property type="match status" value="1"/>
</dbReference>
<dbReference type="AlphaFoldDB" id="A0A507CHQ2"/>
<evidence type="ECO:0000256" key="8">
    <source>
        <dbReference type="PIRSR" id="PIRSR630616-3"/>
    </source>
</evidence>
<reference evidence="11 12" key="1">
    <citation type="journal article" date="2019" name="Sci. Rep.">
        <title>Comparative genomics of chytrid fungi reveal insights into the obligate biotrophic and pathogenic lifestyle of Synchytrium endobioticum.</title>
        <authorList>
            <person name="van de Vossenberg B.T.L.H."/>
            <person name="Warris S."/>
            <person name="Nguyen H.D.T."/>
            <person name="van Gent-Pelzer M.P.E."/>
            <person name="Joly D.L."/>
            <person name="van de Geest H.C."/>
            <person name="Bonants P.J.M."/>
            <person name="Smith D.S."/>
            <person name="Levesque C.A."/>
            <person name="van der Lee T.A.J."/>
        </authorList>
    </citation>
    <scope>NUCLEOTIDE SEQUENCE [LARGE SCALE GENOMIC DNA]</scope>
    <source>
        <strain evidence="11 12">JEL517</strain>
    </source>
</reference>
<feature type="domain" description="Protein kinase" evidence="10">
    <location>
        <begin position="27"/>
        <end position="301"/>
    </location>
</feature>
<dbReference type="PANTHER" id="PTHR24350">
    <property type="entry name" value="SERINE/THREONINE-PROTEIN KINASE IAL-RELATED"/>
    <property type="match status" value="1"/>
</dbReference>
<dbReference type="GeneID" id="42002036"/>
<dbReference type="EMBL" id="QEAO01000003">
    <property type="protein sequence ID" value="TPX37195.1"/>
    <property type="molecule type" value="Genomic_DNA"/>
</dbReference>
<dbReference type="Pfam" id="PF00069">
    <property type="entry name" value="Pkinase"/>
    <property type="match status" value="1"/>
</dbReference>
<evidence type="ECO:0000256" key="4">
    <source>
        <dbReference type="ARBA" id="ARBA00022777"/>
    </source>
</evidence>
<feature type="compositionally biased region" description="Low complexity" evidence="9">
    <location>
        <begin position="997"/>
        <end position="1006"/>
    </location>
</feature>
<keyword evidence="5 7" id="KW-0067">ATP-binding</keyword>
<evidence type="ECO:0000256" key="7">
    <source>
        <dbReference type="PIRSR" id="PIRSR630616-2"/>
    </source>
</evidence>
<feature type="region of interest" description="Disordered" evidence="9">
    <location>
        <begin position="509"/>
        <end position="560"/>
    </location>
</feature>
<dbReference type="FunFam" id="3.30.200.20:FF:000042">
    <property type="entry name" value="Aurora kinase A"/>
    <property type="match status" value="1"/>
</dbReference>
<dbReference type="SUPFAM" id="SSF56112">
    <property type="entry name" value="Protein kinase-like (PK-like)"/>
    <property type="match status" value="1"/>
</dbReference>
<comment type="caution">
    <text evidence="11">The sequence shown here is derived from an EMBL/GenBank/DDBJ whole genome shotgun (WGS) entry which is preliminary data.</text>
</comment>
<organism evidence="11 12">
    <name type="scientific">Synchytrium microbalum</name>
    <dbReference type="NCBI Taxonomy" id="1806994"/>
    <lineage>
        <taxon>Eukaryota</taxon>
        <taxon>Fungi</taxon>
        <taxon>Fungi incertae sedis</taxon>
        <taxon>Chytridiomycota</taxon>
        <taxon>Chytridiomycota incertae sedis</taxon>
        <taxon>Chytridiomycetes</taxon>
        <taxon>Synchytriales</taxon>
        <taxon>Synchytriaceae</taxon>
        <taxon>Synchytrium</taxon>
    </lineage>
</organism>
<feature type="binding site" evidence="7">
    <location>
        <position position="56"/>
    </location>
    <ligand>
        <name>ATP</name>
        <dbReference type="ChEBI" id="CHEBI:30616"/>
    </ligand>
</feature>
<dbReference type="InterPro" id="IPR011009">
    <property type="entry name" value="Kinase-like_dom_sf"/>
</dbReference>
<dbReference type="FunFam" id="1.10.510.10:FF:000571">
    <property type="entry name" value="Maternal embryonic leucine zipper kinase"/>
    <property type="match status" value="1"/>
</dbReference>
<dbReference type="InterPro" id="IPR000719">
    <property type="entry name" value="Prot_kinase_dom"/>
</dbReference>
<dbReference type="GO" id="GO:0004674">
    <property type="term" value="F:protein serine/threonine kinase activity"/>
    <property type="evidence" value="ECO:0007669"/>
    <property type="project" value="UniProtKB-KW"/>
</dbReference>
<evidence type="ECO:0000256" key="2">
    <source>
        <dbReference type="ARBA" id="ARBA00022679"/>
    </source>
</evidence>
<evidence type="ECO:0000256" key="3">
    <source>
        <dbReference type="ARBA" id="ARBA00022741"/>
    </source>
</evidence>
<feature type="region of interest" description="Disordered" evidence="9">
    <location>
        <begin position="984"/>
        <end position="1025"/>
    </location>
</feature>
<evidence type="ECO:0000256" key="5">
    <source>
        <dbReference type="ARBA" id="ARBA00022840"/>
    </source>
</evidence>
<dbReference type="RefSeq" id="XP_031027265.1">
    <property type="nucleotide sequence ID" value="XM_031166739.1"/>
</dbReference>
<proteinExistence type="predicted"/>
<evidence type="ECO:0000313" key="11">
    <source>
        <dbReference type="EMBL" id="TPX37195.1"/>
    </source>
</evidence>
<dbReference type="STRING" id="1806994.A0A507CHQ2"/>
<dbReference type="GO" id="GO:0005524">
    <property type="term" value="F:ATP binding"/>
    <property type="evidence" value="ECO:0007669"/>
    <property type="project" value="UniProtKB-KW"/>
</dbReference>
<dbReference type="PROSITE" id="PS50011">
    <property type="entry name" value="PROTEIN_KINASE_DOM"/>
    <property type="match status" value="1"/>
</dbReference>
<feature type="compositionally biased region" description="Low complexity" evidence="9">
    <location>
        <begin position="880"/>
        <end position="891"/>
    </location>
</feature>
<feature type="active site" description="Proton acceptor" evidence="6">
    <location>
        <position position="150"/>
    </location>
</feature>
<sequence>MLSAQNLSPHITKEQRLLPNHASLNKYEIIRIMGEGSNTMVYEAFDKVAQESVAIKIVARDGLHHSQEEQVLREIALLRRFSHPHIVRFLTFVDTPTHICIVLELLSSGELFGKLRDMRCGLPESAARHVIKQIACAVKYLHDRGTVHRDIKLENILYQPSTESVNSIAYSDARDAAVLGIGMVKLCDFGLSKEIFDATTQTPCGTIGYTAPEILQDQQYHFEVDIWALGCVMYTVLCGFLPFSDGDSGRLTDKITRCEYTFIQPFWEHVSPQAKDLISQCLKVPSSARPTIDQFMAHPWFSIDAARTGGTLHNPLAINDNRSTDIRALPPTSRPLPQPLTRQISPLNQIYPRTDIRSIPALARVAGLGASKPPPHRTVRRVPMKAAQIGGQWPTLPDVLRTPITEDLPILLNTPDVICPEVVNGGMVGILNQDTSDNTSSSESREREGSPVSPSVELSRLSLDTTPRPPAARPPVAPVSSGLVGATPANPRRLAQVVYEPLAPVRLSKRSASDLSASSSQDDEVTSNDSINMNISMDDNYNMDSESDSSDSDDDQNARRVRARASWTIAPIVDAPASVNASAADTVAQAMFGQNQVSNALISAFPPRRARARTASSHKVLFNEPQSSAVGNSGMSVGSDWSRLRTTSVPSLITAQELPPVDLQNREAWAAIQRRMNNAPKAPTMAVSLDDIGEDFVSAPPPVVDTEEDASQTPRPHLPSVKWNETVSVLGSTPSDWDASRRRRHTVQHPWAPPRVMSDISREVGGDDYDLDESSMTSMPPMPIMPPLEWLPRRNSSNSGKSFTAATTTAPAPIAAAAGPSESMNPANVIPTHLRQPRARARTTSVNRVLFRNNPMSALWKDPVTGNAEMNGGTSPGLNSSGFSSSSSSARSRAKSYGVPSLIPVEEEEQPVMSLDDVDGWAAMQARLNAGRNRGDANNNRNNININNNLNIISLNSNWDRKISVNNNSNDNNIKDASNHVGGATVMANANSPPPVHKSSPPSVDSIVKNNNNKPGIHPAPLASPPSVKLEVASEGRFALQLGNSTILSRRRRETHD</sequence>
<dbReference type="Gene3D" id="1.10.510.10">
    <property type="entry name" value="Transferase(Phosphotransferase) domain 1"/>
    <property type="match status" value="1"/>
</dbReference>
<accession>A0A507CHQ2</accession>
<feature type="region of interest" description="Disordered" evidence="9">
    <location>
        <begin position="429"/>
        <end position="487"/>
    </location>
</feature>
<feature type="cross-link" description="Glycyl lysine isopeptide (Lys-Gly) (interchain with G-Cter in SUMO2)" evidence="8">
    <location>
        <position position="152"/>
    </location>
</feature>
<keyword evidence="12" id="KW-1185">Reference proteome</keyword>
<keyword evidence="1" id="KW-0723">Serine/threonine-protein kinase</keyword>
<feature type="region of interest" description="Disordered" evidence="9">
    <location>
        <begin position="863"/>
        <end position="891"/>
    </location>
</feature>
<evidence type="ECO:0000259" key="10">
    <source>
        <dbReference type="PROSITE" id="PS50011"/>
    </source>
</evidence>
<dbReference type="InterPro" id="IPR030616">
    <property type="entry name" value="Aur-like"/>
</dbReference>
<evidence type="ECO:0000256" key="6">
    <source>
        <dbReference type="PIRSR" id="PIRSR630616-1"/>
    </source>
</evidence>
<feature type="binding site" evidence="7">
    <location>
        <position position="188"/>
    </location>
    <ligand>
        <name>ATP</name>
        <dbReference type="ChEBI" id="CHEBI:30616"/>
    </ligand>
</feature>
<name>A0A507CHQ2_9FUNG</name>
<evidence type="ECO:0000256" key="9">
    <source>
        <dbReference type="SAM" id="MobiDB-lite"/>
    </source>
</evidence>
<feature type="compositionally biased region" description="Acidic residues" evidence="9">
    <location>
        <begin position="545"/>
        <end position="555"/>
    </location>
</feature>
<evidence type="ECO:0000313" key="12">
    <source>
        <dbReference type="Proteomes" id="UP000319731"/>
    </source>
</evidence>